<accession>A0A4P9VMY8</accession>
<feature type="transmembrane region" description="Helical" evidence="4">
    <location>
        <begin position="152"/>
        <end position="175"/>
    </location>
</feature>
<keyword evidence="3 4" id="KW-0472">Membrane</keyword>
<evidence type="ECO:0000313" key="6">
    <source>
        <dbReference type="EMBL" id="RDH43767.1"/>
    </source>
</evidence>
<keyword evidence="1 4" id="KW-0812">Transmembrane</keyword>
<dbReference type="InterPro" id="IPR036259">
    <property type="entry name" value="MFS_trans_sf"/>
</dbReference>
<dbReference type="PANTHER" id="PTHR23531:SF1">
    <property type="entry name" value="QUINOLENE RESISTANCE PROTEIN NORA"/>
    <property type="match status" value="1"/>
</dbReference>
<feature type="transmembrane region" description="Helical" evidence="4">
    <location>
        <begin position="205"/>
        <end position="224"/>
    </location>
</feature>
<evidence type="ECO:0000259" key="5">
    <source>
        <dbReference type="PROSITE" id="PS50850"/>
    </source>
</evidence>
<keyword evidence="2 4" id="KW-1133">Transmembrane helix</keyword>
<feature type="transmembrane region" description="Helical" evidence="4">
    <location>
        <begin position="7"/>
        <end position="27"/>
    </location>
</feature>
<evidence type="ECO:0000256" key="4">
    <source>
        <dbReference type="SAM" id="Phobius"/>
    </source>
</evidence>
<dbReference type="AlphaFoldDB" id="A0A4P9VMY8"/>
<feature type="domain" description="Major facilitator superfamily (MFS) profile" evidence="5">
    <location>
        <begin position="1"/>
        <end position="381"/>
    </location>
</feature>
<dbReference type="Pfam" id="PF07690">
    <property type="entry name" value="MFS_1"/>
    <property type="match status" value="1"/>
</dbReference>
<evidence type="ECO:0000256" key="2">
    <source>
        <dbReference type="ARBA" id="ARBA00022989"/>
    </source>
</evidence>
<dbReference type="InterPro" id="IPR020846">
    <property type="entry name" value="MFS_dom"/>
</dbReference>
<dbReference type="PANTHER" id="PTHR23531">
    <property type="entry name" value="QUINOLENE RESISTANCE PROTEIN NORA"/>
    <property type="match status" value="1"/>
</dbReference>
<organism evidence="6 7">
    <name type="scientific">Zooshikella ganghwensis</name>
    <dbReference type="NCBI Taxonomy" id="202772"/>
    <lineage>
        <taxon>Bacteria</taxon>
        <taxon>Pseudomonadati</taxon>
        <taxon>Pseudomonadota</taxon>
        <taxon>Gammaproteobacteria</taxon>
        <taxon>Oceanospirillales</taxon>
        <taxon>Zooshikellaceae</taxon>
        <taxon>Zooshikella</taxon>
    </lineage>
</organism>
<feature type="transmembrane region" description="Helical" evidence="4">
    <location>
        <begin position="266"/>
        <end position="285"/>
    </location>
</feature>
<feature type="transmembrane region" description="Helical" evidence="4">
    <location>
        <begin position="328"/>
        <end position="348"/>
    </location>
</feature>
<name>A0A4P9VMY8_9GAMM</name>
<dbReference type="Gene3D" id="1.20.1250.20">
    <property type="entry name" value="MFS general substrate transporter like domains"/>
    <property type="match status" value="1"/>
</dbReference>
<dbReference type="Proteomes" id="UP000257039">
    <property type="component" value="Unassembled WGS sequence"/>
</dbReference>
<gene>
    <name evidence="6" type="ORF">B9G39_10105</name>
</gene>
<dbReference type="EMBL" id="NDXW01000001">
    <property type="protein sequence ID" value="RDH43767.1"/>
    <property type="molecule type" value="Genomic_DNA"/>
</dbReference>
<dbReference type="PROSITE" id="PS50850">
    <property type="entry name" value="MFS"/>
    <property type="match status" value="1"/>
</dbReference>
<evidence type="ECO:0000256" key="1">
    <source>
        <dbReference type="ARBA" id="ARBA00022692"/>
    </source>
</evidence>
<evidence type="ECO:0000256" key="3">
    <source>
        <dbReference type="ARBA" id="ARBA00023136"/>
    </source>
</evidence>
<feature type="transmembrane region" description="Helical" evidence="4">
    <location>
        <begin position="96"/>
        <end position="114"/>
    </location>
</feature>
<feature type="transmembrane region" description="Helical" evidence="4">
    <location>
        <begin position="126"/>
        <end position="146"/>
    </location>
</feature>
<reference evidence="6 7" key="1">
    <citation type="submission" date="2017-04" db="EMBL/GenBank/DDBJ databases">
        <title>Draft genome sequence of Zooshikella ganghwensis VG4 isolated from Red Sea sediments.</title>
        <authorList>
            <person name="Rehman Z."/>
            <person name="Alam I."/>
            <person name="Kamau A."/>
            <person name="Bajic V."/>
            <person name="Leiknes T."/>
        </authorList>
    </citation>
    <scope>NUCLEOTIDE SEQUENCE [LARGE SCALE GENOMIC DNA]</scope>
    <source>
        <strain evidence="6 7">VG4</strain>
    </source>
</reference>
<dbReference type="RefSeq" id="WP_094787024.1">
    <property type="nucleotide sequence ID" value="NZ_NDXW01000001.1"/>
</dbReference>
<protein>
    <submittedName>
        <fullName evidence="6">MFS transporter</fullName>
    </submittedName>
</protein>
<dbReference type="InterPro" id="IPR011701">
    <property type="entry name" value="MFS"/>
</dbReference>
<feature type="transmembrane region" description="Helical" evidence="4">
    <location>
        <begin position="72"/>
        <end position="90"/>
    </location>
</feature>
<feature type="transmembrane region" description="Helical" evidence="4">
    <location>
        <begin position="354"/>
        <end position="376"/>
    </location>
</feature>
<dbReference type="GO" id="GO:0022857">
    <property type="term" value="F:transmembrane transporter activity"/>
    <property type="evidence" value="ECO:0007669"/>
    <property type="project" value="InterPro"/>
</dbReference>
<dbReference type="SUPFAM" id="SSF103473">
    <property type="entry name" value="MFS general substrate transporter"/>
    <property type="match status" value="1"/>
</dbReference>
<feature type="transmembrane region" description="Helical" evidence="4">
    <location>
        <begin position="236"/>
        <end position="254"/>
    </location>
</feature>
<proteinExistence type="predicted"/>
<evidence type="ECO:0000313" key="7">
    <source>
        <dbReference type="Proteomes" id="UP000257039"/>
    </source>
</evidence>
<sequence>MLRYYTFTIIFIISFTNFLIFYTYPFLLDKLGVAEGTAGIVVALATTLTLLFRIMAGFIIDRRPPKRALTQAHVIYLLSFLMLYSDSFWIVATGRIILGCALGFIATLLLYYSVSSEPQNKEKAKSVSLLTFFSILPTCIAPFTALQLKQHMGIDAITAIAIGAVLVSLVLAFITDQKINVDYPKHNSHLLEEFSAILLDRPIKTVIFILALTYIISGTTVTFLPRLFEQRGVENISVYFFIFSTFMVLPRFLLKNKMPDGSHFPYLLLATCVLMGLIGNSLNAFSENLVLLSLAAALNGATLGILYPAIMAYTICSVSDRLTGSVSAVIAGAADTGVILSNFVLGALSNQLDLATSLLFPIATSVLAGVILLFYLSAEKRVNKAVC</sequence>
<feature type="transmembrane region" description="Helical" evidence="4">
    <location>
        <begin position="39"/>
        <end position="60"/>
    </location>
</feature>
<comment type="caution">
    <text evidence="6">The sequence shown here is derived from an EMBL/GenBank/DDBJ whole genome shotgun (WGS) entry which is preliminary data.</text>
</comment>
<dbReference type="InterPro" id="IPR052714">
    <property type="entry name" value="MFS_Exporter"/>
</dbReference>
<feature type="transmembrane region" description="Helical" evidence="4">
    <location>
        <begin position="291"/>
        <end position="316"/>
    </location>
</feature>
<keyword evidence="7" id="KW-1185">Reference proteome</keyword>